<protein>
    <recommendedName>
        <fullName evidence="2">RNase H type-1 domain-containing protein</fullName>
    </recommendedName>
</protein>
<evidence type="ECO:0000313" key="4">
    <source>
        <dbReference type="Proteomes" id="UP001396334"/>
    </source>
</evidence>
<name>A0ABR2QPP7_9ROSI</name>
<dbReference type="PANTHER" id="PTHR47074:SF61">
    <property type="entry name" value="RNASE H TYPE-1 DOMAIN-CONTAINING PROTEIN"/>
    <property type="match status" value="1"/>
</dbReference>
<dbReference type="Proteomes" id="UP001396334">
    <property type="component" value="Unassembled WGS sequence"/>
</dbReference>
<organism evidence="3 4">
    <name type="scientific">Hibiscus sabdariffa</name>
    <name type="common">roselle</name>
    <dbReference type="NCBI Taxonomy" id="183260"/>
    <lineage>
        <taxon>Eukaryota</taxon>
        <taxon>Viridiplantae</taxon>
        <taxon>Streptophyta</taxon>
        <taxon>Embryophyta</taxon>
        <taxon>Tracheophyta</taxon>
        <taxon>Spermatophyta</taxon>
        <taxon>Magnoliopsida</taxon>
        <taxon>eudicotyledons</taxon>
        <taxon>Gunneridae</taxon>
        <taxon>Pentapetalae</taxon>
        <taxon>rosids</taxon>
        <taxon>malvids</taxon>
        <taxon>Malvales</taxon>
        <taxon>Malvaceae</taxon>
        <taxon>Malvoideae</taxon>
        <taxon>Hibiscus</taxon>
    </lineage>
</organism>
<feature type="compositionally biased region" description="Basic and acidic residues" evidence="1">
    <location>
        <begin position="63"/>
        <end position="76"/>
    </location>
</feature>
<dbReference type="InterPro" id="IPR012337">
    <property type="entry name" value="RNaseH-like_sf"/>
</dbReference>
<proteinExistence type="predicted"/>
<reference evidence="3 4" key="1">
    <citation type="journal article" date="2024" name="G3 (Bethesda)">
        <title>Genome assembly of Hibiscus sabdariffa L. provides insights into metabolisms of medicinal natural products.</title>
        <authorList>
            <person name="Kim T."/>
        </authorList>
    </citation>
    <scope>NUCLEOTIDE SEQUENCE [LARGE SCALE GENOMIC DNA]</scope>
    <source>
        <strain evidence="3">TK-2024</strain>
        <tissue evidence="3">Old leaves</tissue>
    </source>
</reference>
<dbReference type="EMBL" id="JBBPBN010000034">
    <property type="protein sequence ID" value="KAK9002657.1"/>
    <property type="molecule type" value="Genomic_DNA"/>
</dbReference>
<dbReference type="InterPro" id="IPR052929">
    <property type="entry name" value="RNase_H-like_EbsB-rel"/>
</dbReference>
<dbReference type="Gene3D" id="3.30.420.10">
    <property type="entry name" value="Ribonuclease H-like superfamily/Ribonuclease H"/>
    <property type="match status" value="1"/>
</dbReference>
<accession>A0ABR2QPP7</accession>
<gene>
    <name evidence="3" type="ORF">V6N11_060242</name>
</gene>
<dbReference type="SUPFAM" id="SSF53098">
    <property type="entry name" value="Ribonuclease H-like"/>
    <property type="match status" value="1"/>
</dbReference>
<dbReference type="InterPro" id="IPR036397">
    <property type="entry name" value="RNaseH_sf"/>
</dbReference>
<sequence>MESSDSRRNVRDVQNLPYFFPNLQLQDPNTYDNSGVLIQRGKSTSRPDSNGPRGPTYMNLGSGDEHDPIAMADGKKRQGMQQNDLIASETSDSSRKRNNSIVEIADQNGRVASSTEEILVIASDYFSDLFTASLMGATAVIFDNVRNNITSDFNNVLLAPFMGEEVHAALRTMSALKALDSAMVDRIRCIPLAKSKTPDELIWRGNKSQQLLLSISYWAIWYARNKLVHEGSACSITKSVTFIRALLLEFESLSSLSTPTVMAKDVKWLPPDGVIAQGFIMATCTYPHTGIADAFAAEAIACERVVTFAIDLGFRSVHIEGDSLSIIKKLNSSALDKSAISPIIRDTLVLKDLFEAITFSFMGKNGNKAAHTLAKLGLQHAEPRYWMEEVPVSIEQVVLCERPP</sequence>
<dbReference type="InterPro" id="IPR002156">
    <property type="entry name" value="RNaseH_domain"/>
</dbReference>
<keyword evidence="4" id="KW-1185">Reference proteome</keyword>
<feature type="region of interest" description="Disordered" evidence="1">
    <location>
        <begin position="27"/>
        <end position="82"/>
    </location>
</feature>
<dbReference type="Pfam" id="PF13456">
    <property type="entry name" value="RVT_3"/>
    <property type="match status" value="1"/>
</dbReference>
<evidence type="ECO:0000259" key="2">
    <source>
        <dbReference type="Pfam" id="PF13456"/>
    </source>
</evidence>
<comment type="caution">
    <text evidence="3">The sequence shown here is derived from an EMBL/GenBank/DDBJ whole genome shotgun (WGS) entry which is preliminary data.</text>
</comment>
<dbReference type="PANTHER" id="PTHR47074">
    <property type="entry name" value="BNAC02G40300D PROTEIN"/>
    <property type="match status" value="1"/>
</dbReference>
<evidence type="ECO:0000256" key="1">
    <source>
        <dbReference type="SAM" id="MobiDB-lite"/>
    </source>
</evidence>
<feature type="domain" description="RNase H type-1" evidence="2">
    <location>
        <begin position="277"/>
        <end position="376"/>
    </location>
</feature>
<evidence type="ECO:0000313" key="3">
    <source>
        <dbReference type="EMBL" id="KAK9002657.1"/>
    </source>
</evidence>